<feature type="compositionally biased region" description="Polar residues" evidence="1">
    <location>
        <begin position="119"/>
        <end position="131"/>
    </location>
</feature>
<reference evidence="3" key="1">
    <citation type="submission" date="2022-08" db="EMBL/GenBank/DDBJ databases">
        <title>Novel sulfate-reducing endosymbionts in the free-living metamonad Anaeramoeba.</title>
        <authorList>
            <person name="Jerlstrom-Hultqvist J."/>
            <person name="Cepicka I."/>
            <person name="Gallot-Lavallee L."/>
            <person name="Salas-Leiva D."/>
            <person name="Curtis B.A."/>
            <person name="Zahonova K."/>
            <person name="Pipaliya S."/>
            <person name="Dacks J."/>
            <person name="Roger A.J."/>
        </authorList>
    </citation>
    <scope>NUCLEOTIDE SEQUENCE</scope>
    <source>
        <strain evidence="3">Schooner1</strain>
    </source>
</reference>
<evidence type="ECO:0000256" key="1">
    <source>
        <dbReference type="SAM" id="MobiDB-lite"/>
    </source>
</evidence>
<dbReference type="Pfam" id="PF04784">
    <property type="entry name" value="DUF547"/>
    <property type="match status" value="1"/>
</dbReference>
<dbReference type="PROSITE" id="PS50132">
    <property type="entry name" value="RGS"/>
    <property type="match status" value="1"/>
</dbReference>
<comment type="caution">
    <text evidence="3">The sequence shown here is derived from an EMBL/GenBank/DDBJ whole genome shotgun (WGS) entry which is preliminary data.</text>
</comment>
<evidence type="ECO:0000313" key="4">
    <source>
        <dbReference type="Proteomes" id="UP001150062"/>
    </source>
</evidence>
<dbReference type="SUPFAM" id="SSF48097">
    <property type="entry name" value="Regulator of G-protein signaling, RGS"/>
    <property type="match status" value="1"/>
</dbReference>
<feature type="region of interest" description="Disordered" evidence="1">
    <location>
        <begin position="796"/>
        <end position="818"/>
    </location>
</feature>
<feature type="domain" description="RGS" evidence="2">
    <location>
        <begin position="645"/>
        <end position="762"/>
    </location>
</feature>
<organism evidence="3 4">
    <name type="scientific">Anaeramoeba flamelloides</name>
    <dbReference type="NCBI Taxonomy" id="1746091"/>
    <lineage>
        <taxon>Eukaryota</taxon>
        <taxon>Metamonada</taxon>
        <taxon>Anaeramoebidae</taxon>
        <taxon>Anaeramoeba</taxon>
    </lineage>
</organism>
<feature type="compositionally biased region" description="Acidic residues" evidence="1">
    <location>
        <begin position="141"/>
        <end position="165"/>
    </location>
</feature>
<dbReference type="EMBL" id="JAOAOG010000271">
    <property type="protein sequence ID" value="KAJ6234227.1"/>
    <property type="molecule type" value="Genomic_DNA"/>
</dbReference>
<proteinExistence type="predicted"/>
<evidence type="ECO:0000313" key="3">
    <source>
        <dbReference type="EMBL" id="KAJ6234227.1"/>
    </source>
</evidence>
<dbReference type="InterPro" id="IPR016137">
    <property type="entry name" value="RGS"/>
</dbReference>
<accession>A0ABQ8XQE1</accession>
<dbReference type="InterPro" id="IPR036305">
    <property type="entry name" value="RGS_sf"/>
</dbReference>
<dbReference type="Gene3D" id="1.10.167.10">
    <property type="entry name" value="Regulator of G-protein Signalling 4, domain 2"/>
    <property type="match status" value="1"/>
</dbReference>
<name>A0ABQ8XQE1_9EUKA</name>
<dbReference type="InterPro" id="IPR006869">
    <property type="entry name" value="DUF547"/>
</dbReference>
<evidence type="ECO:0000259" key="2">
    <source>
        <dbReference type="PROSITE" id="PS50132"/>
    </source>
</evidence>
<dbReference type="InterPro" id="IPR044926">
    <property type="entry name" value="RGS_subdomain_2"/>
</dbReference>
<protein>
    <submittedName>
        <fullName evidence="3">Electron carrier/ protein disulfide oxidoreductase</fullName>
    </submittedName>
</protein>
<keyword evidence="4" id="KW-1185">Reference proteome</keyword>
<dbReference type="PANTHER" id="PTHR46361">
    <property type="entry name" value="ELECTRON CARRIER/ PROTEIN DISULFIDE OXIDOREDUCTASE"/>
    <property type="match status" value="1"/>
</dbReference>
<feature type="compositionally biased region" description="Basic and acidic residues" evidence="1">
    <location>
        <begin position="175"/>
        <end position="189"/>
    </location>
</feature>
<dbReference type="PANTHER" id="PTHR46361:SF3">
    <property type="entry name" value="ELECTRON CARRIER_ PROTEIN DISULFIDE OXIDOREDUCTASE"/>
    <property type="match status" value="1"/>
</dbReference>
<dbReference type="Pfam" id="PF00615">
    <property type="entry name" value="RGS"/>
    <property type="match status" value="1"/>
</dbReference>
<dbReference type="SMART" id="SM00315">
    <property type="entry name" value="RGS"/>
    <property type="match status" value="1"/>
</dbReference>
<feature type="compositionally biased region" description="Basic and acidic residues" evidence="1">
    <location>
        <begin position="797"/>
        <end position="812"/>
    </location>
</feature>
<dbReference type="Proteomes" id="UP001150062">
    <property type="component" value="Unassembled WGS sequence"/>
</dbReference>
<feature type="region of interest" description="Disordered" evidence="1">
    <location>
        <begin position="113"/>
        <end position="189"/>
    </location>
</feature>
<sequence length="1082" mass="128190">MGNGLVSQESCLKFKKNSFKKRVLNTSKSVTPIIYVNQKGIITHVNGSGCKLFEEDYQIINDRPFSDLCVIDQPQYSQSTRELLKEFSQDKQFRKHKNLDLIWCFRTPLPTRKPELENQKTNQKNSKFLFTNSNFNSTSNSEEEEEEEEEERYDDDDDDDDDDEIQNNNNFNNNLKEKKEQMLKRNDQPRIQKVNTNKGIHHFDNFLEEIGVGATILSEEDDLVENSEEEQEEKQIFPNLRAIAEKDLQNKYNTKKLWCYVGVVPILIHNEVIFEIWITENQNASRIVQKRAQIIKYNKLNVQIHKDIINLNKNFKKTKDHIKSIKYHDLINKTLRLNQGIINQKNRIEKKIEKINSSLFDRQKIKKLTKIESEKYIQKLKNIEYKSKFNLKKTISRSVSGHDIPRYQMYLSSIKKKTNEKDKLEKSLVEFNITLNENELQFKKLYQKNYNGISKKPQFTNYLSKKNFLLSEIDSNQKQITHRKHNLLISLITHAFLNAAITQSKYNDNNNDNDDCKGIKQLSLTSNESIQKQNNDFSKYQIFMEEDIIFSPEIKRRAGKHRKTFSFFEKKKESDNHNKLKNQSKDNIRNLFANSLANQEEELNSNRGDNISVQKRNMGQKLQPSLSRKDAFRMKKMKQITNFDKFAEVLKHPLSILFYLEFLSKRKLSESFLFYLDVQRFKKYYSNKNSKKIIQYIFDTYLKPTSIFSIDLPHLQFKKIESNIKTNRNRNIFDGIKKKFEKIISIHFYKLFKSDNLFFQLLESDQKNNTKLKTKTNFDLKFIKKEKRNKILNAGCSKDKTQENDNKKMKVESKKKKKTKEKKKIGGYSIVIELITILIDILKANISFSNNYINLKNLSKTTAFSRFAKLTKDLQRIDLNRLQKHNKKKKITFFINLYNLLFVHSLIKNNHPCDLISLEKFMYLSKYNVGGTIFTLADIKFGIFAMKSSISSNYSISNNLKLFKFEKIDPKVHFSLINITKESPLLTVYYEKYIDRQLSKTTKDFLENFMVIEPEYNQIFLPEIFEKNQKSFGNNKSQILLWIRKFFTFNDPFSLYFYELNSLKVIISTQIRLNFKRAFGLC</sequence>
<gene>
    <name evidence="3" type="ORF">M0813_04030</name>
</gene>